<evidence type="ECO:0000256" key="3">
    <source>
        <dbReference type="ARBA" id="ARBA00023163"/>
    </source>
</evidence>
<reference evidence="7 8" key="1">
    <citation type="submission" date="2022-06" db="EMBL/GenBank/DDBJ databases">
        <title>Sequencing the genomes of 1000 actinobacteria strains.</title>
        <authorList>
            <person name="Klenk H.-P."/>
        </authorList>
    </citation>
    <scope>NUCLEOTIDE SEQUENCE [LARGE SCALE GENOMIC DNA]</scope>
    <source>
        <strain evidence="7 8">DSM 41656</strain>
    </source>
</reference>
<dbReference type="InterPro" id="IPR047923">
    <property type="entry name" value="ArpA-like"/>
</dbReference>
<dbReference type="SUPFAM" id="SSF46689">
    <property type="entry name" value="Homeodomain-like"/>
    <property type="match status" value="1"/>
</dbReference>
<keyword evidence="2 4" id="KW-0238">DNA-binding</keyword>
<dbReference type="InterPro" id="IPR001647">
    <property type="entry name" value="HTH_TetR"/>
</dbReference>
<evidence type="ECO:0000256" key="2">
    <source>
        <dbReference type="ARBA" id="ARBA00023125"/>
    </source>
</evidence>
<dbReference type="PANTHER" id="PTHR30055:SF234">
    <property type="entry name" value="HTH-TYPE TRANSCRIPTIONAL REGULATOR BETI"/>
    <property type="match status" value="1"/>
</dbReference>
<evidence type="ECO:0000256" key="1">
    <source>
        <dbReference type="ARBA" id="ARBA00023015"/>
    </source>
</evidence>
<keyword evidence="1" id="KW-0805">Transcription regulation</keyword>
<feature type="region of interest" description="Disordered" evidence="5">
    <location>
        <begin position="1"/>
        <end position="23"/>
    </location>
</feature>
<evidence type="ECO:0000259" key="6">
    <source>
        <dbReference type="PROSITE" id="PS50977"/>
    </source>
</evidence>
<evidence type="ECO:0000313" key="8">
    <source>
        <dbReference type="Proteomes" id="UP001206483"/>
    </source>
</evidence>
<dbReference type="SUPFAM" id="SSF48498">
    <property type="entry name" value="Tetracyclin repressor-like, C-terminal domain"/>
    <property type="match status" value="1"/>
</dbReference>
<name>A0ABT1J5V3_9ACTN</name>
<dbReference type="Pfam" id="PF00440">
    <property type="entry name" value="TetR_N"/>
    <property type="match status" value="1"/>
</dbReference>
<dbReference type="NCBIfam" id="NF041196">
    <property type="entry name" value="ScbR_bind_reg"/>
    <property type="match status" value="1"/>
</dbReference>
<dbReference type="PRINTS" id="PR00455">
    <property type="entry name" value="HTHTETR"/>
</dbReference>
<sequence length="208" mass="22608">MADEAPRPSAARRPAGRGELKQERAVQTRAQILRAAAEAFAAKGFPAVTILDIAELTGMTKGAVYFHFANKEALAAAVADEFYHRLRGLADAVTAEELPPLPRVTTYLTRTATAFRDDVVIQAGARLQLERSLIDSALPQPYRDYTALLARWLDEAARAGELTAATPEAFARVLVASLFGAQHISWVLTDRADIADRIQEIIQVTLPG</sequence>
<feature type="DNA-binding region" description="H-T-H motif" evidence="4">
    <location>
        <begin position="49"/>
        <end position="68"/>
    </location>
</feature>
<keyword evidence="3" id="KW-0804">Transcription</keyword>
<dbReference type="Proteomes" id="UP001206483">
    <property type="component" value="Unassembled WGS sequence"/>
</dbReference>
<keyword evidence="8" id="KW-1185">Reference proteome</keyword>
<feature type="domain" description="HTH tetR-type" evidence="6">
    <location>
        <begin position="26"/>
        <end position="86"/>
    </location>
</feature>
<dbReference type="Gene3D" id="1.10.357.10">
    <property type="entry name" value="Tetracycline Repressor, domain 2"/>
    <property type="match status" value="1"/>
</dbReference>
<evidence type="ECO:0000256" key="4">
    <source>
        <dbReference type="PROSITE-ProRule" id="PRU00335"/>
    </source>
</evidence>
<dbReference type="InterPro" id="IPR036271">
    <property type="entry name" value="Tet_transcr_reg_TetR-rel_C_sf"/>
</dbReference>
<organism evidence="7 8">
    <name type="scientific">Kitasatospora paracochleata</name>
    <dbReference type="NCBI Taxonomy" id="58354"/>
    <lineage>
        <taxon>Bacteria</taxon>
        <taxon>Bacillati</taxon>
        <taxon>Actinomycetota</taxon>
        <taxon>Actinomycetes</taxon>
        <taxon>Kitasatosporales</taxon>
        <taxon>Streptomycetaceae</taxon>
        <taxon>Kitasatospora</taxon>
    </lineage>
</organism>
<protein>
    <submittedName>
        <fullName evidence="7">AcrR family transcriptional regulator</fullName>
    </submittedName>
</protein>
<proteinExistence type="predicted"/>
<evidence type="ECO:0000313" key="7">
    <source>
        <dbReference type="EMBL" id="MCP2312810.1"/>
    </source>
</evidence>
<dbReference type="InterPro" id="IPR009057">
    <property type="entry name" value="Homeodomain-like_sf"/>
</dbReference>
<dbReference type="PANTHER" id="PTHR30055">
    <property type="entry name" value="HTH-TYPE TRANSCRIPTIONAL REGULATOR RUTR"/>
    <property type="match status" value="1"/>
</dbReference>
<dbReference type="EMBL" id="JAMZDX010000006">
    <property type="protein sequence ID" value="MCP2312810.1"/>
    <property type="molecule type" value="Genomic_DNA"/>
</dbReference>
<accession>A0ABT1J5V3</accession>
<dbReference type="InterPro" id="IPR050109">
    <property type="entry name" value="HTH-type_TetR-like_transc_reg"/>
</dbReference>
<dbReference type="RefSeq" id="WP_253802218.1">
    <property type="nucleotide sequence ID" value="NZ_BAAAUB010000105.1"/>
</dbReference>
<evidence type="ECO:0000256" key="5">
    <source>
        <dbReference type="SAM" id="MobiDB-lite"/>
    </source>
</evidence>
<dbReference type="PROSITE" id="PS50977">
    <property type="entry name" value="HTH_TETR_2"/>
    <property type="match status" value="1"/>
</dbReference>
<comment type="caution">
    <text evidence="7">The sequence shown here is derived from an EMBL/GenBank/DDBJ whole genome shotgun (WGS) entry which is preliminary data.</text>
</comment>
<gene>
    <name evidence="7" type="ORF">FHR36_005991</name>
</gene>